<reference evidence="4 5" key="1">
    <citation type="submission" date="2024-10" db="EMBL/GenBank/DDBJ databases">
        <title>The Natural Products Discovery Center: Release of the First 8490 Sequenced Strains for Exploring Actinobacteria Biosynthetic Diversity.</title>
        <authorList>
            <person name="Kalkreuter E."/>
            <person name="Kautsar S.A."/>
            <person name="Yang D."/>
            <person name="Bader C.D."/>
            <person name="Teijaro C.N."/>
            <person name="Fluegel L."/>
            <person name="Davis C.M."/>
            <person name="Simpson J.R."/>
            <person name="Lauterbach L."/>
            <person name="Steele A.D."/>
            <person name="Gui C."/>
            <person name="Meng S."/>
            <person name="Li G."/>
            <person name="Viehrig K."/>
            <person name="Ye F."/>
            <person name="Su P."/>
            <person name="Kiefer A.F."/>
            <person name="Nichols A."/>
            <person name="Cepeda A.J."/>
            <person name="Yan W."/>
            <person name="Fan B."/>
            <person name="Jiang Y."/>
            <person name="Adhikari A."/>
            <person name="Zheng C.-J."/>
            <person name="Schuster L."/>
            <person name="Cowan T.M."/>
            <person name="Smanski M.J."/>
            <person name="Chevrette M.G."/>
            <person name="De Carvalho L.P.S."/>
            <person name="Shen B."/>
        </authorList>
    </citation>
    <scope>NUCLEOTIDE SEQUENCE [LARGE SCALE GENOMIC DNA]</scope>
    <source>
        <strain evidence="4 5">NPDC003029</strain>
    </source>
</reference>
<protein>
    <submittedName>
        <fullName evidence="4">4'-phosphopantetheinyl transferase family protein</fullName>
    </submittedName>
</protein>
<comment type="caution">
    <text evidence="4">The sequence shown here is derived from an EMBL/GenBank/DDBJ whole genome shotgun (WGS) entry which is preliminary data.</text>
</comment>
<accession>A0ABW6RDL1</accession>
<dbReference type="InterPro" id="IPR050559">
    <property type="entry name" value="P-Pant_transferase_sf"/>
</dbReference>
<organism evidence="4 5">
    <name type="scientific">Streptomyces flavidovirens</name>
    <dbReference type="NCBI Taxonomy" id="67298"/>
    <lineage>
        <taxon>Bacteria</taxon>
        <taxon>Bacillati</taxon>
        <taxon>Actinomycetota</taxon>
        <taxon>Actinomycetes</taxon>
        <taxon>Kitasatosporales</taxon>
        <taxon>Streptomycetaceae</taxon>
        <taxon>Streptomyces</taxon>
    </lineage>
</organism>
<dbReference type="PANTHER" id="PTHR12215:SF10">
    <property type="entry name" value="L-AMINOADIPATE-SEMIALDEHYDE DEHYDROGENASE-PHOSPHOPANTETHEINYL TRANSFERASE"/>
    <property type="match status" value="1"/>
</dbReference>
<evidence type="ECO:0000256" key="1">
    <source>
        <dbReference type="ARBA" id="ARBA00010990"/>
    </source>
</evidence>
<dbReference type="SUPFAM" id="SSF56214">
    <property type="entry name" value="4'-phosphopantetheinyl transferase"/>
    <property type="match status" value="2"/>
</dbReference>
<dbReference type="PANTHER" id="PTHR12215">
    <property type="entry name" value="PHOSPHOPANTETHEINE TRANSFERASE"/>
    <property type="match status" value="1"/>
</dbReference>
<evidence type="ECO:0000256" key="2">
    <source>
        <dbReference type="ARBA" id="ARBA00022679"/>
    </source>
</evidence>
<dbReference type="EMBL" id="JBIAPK010000003">
    <property type="protein sequence ID" value="MFF3339614.1"/>
    <property type="molecule type" value="Genomic_DNA"/>
</dbReference>
<dbReference type="Gene3D" id="3.90.470.20">
    <property type="entry name" value="4'-phosphopantetheinyl transferase domain"/>
    <property type="match status" value="2"/>
</dbReference>
<dbReference type="InterPro" id="IPR037143">
    <property type="entry name" value="4-PPantetheinyl_Trfase_dom_sf"/>
</dbReference>
<gene>
    <name evidence="4" type="ORF">ACFYWW_12915</name>
</gene>
<comment type="similarity">
    <text evidence="1">Belongs to the P-Pant transferase superfamily. Gsp/Sfp/HetI/AcpT family.</text>
</comment>
<evidence type="ECO:0000259" key="3">
    <source>
        <dbReference type="Pfam" id="PF01648"/>
    </source>
</evidence>
<evidence type="ECO:0000313" key="5">
    <source>
        <dbReference type="Proteomes" id="UP001601976"/>
    </source>
</evidence>
<dbReference type="Pfam" id="PF01648">
    <property type="entry name" value="ACPS"/>
    <property type="match status" value="1"/>
</dbReference>
<name>A0ABW6RDL1_9ACTN</name>
<evidence type="ECO:0000313" key="4">
    <source>
        <dbReference type="EMBL" id="MFF3339614.1"/>
    </source>
</evidence>
<dbReference type="RefSeq" id="WP_355712427.1">
    <property type="nucleotide sequence ID" value="NZ_JBEXNP010000001.1"/>
</dbReference>
<keyword evidence="5" id="KW-1185">Reference proteome</keyword>
<dbReference type="GO" id="GO:0016740">
    <property type="term" value="F:transferase activity"/>
    <property type="evidence" value="ECO:0007669"/>
    <property type="project" value="UniProtKB-KW"/>
</dbReference>
<dbReference type="InterPro" id="IPR008278">
    <property type="entry name" value="4-PPantetheinyl_Trfase_dom"/>
</dbReference>
<dbReference type="Proteomes" id="UP001601976">
    <property type="component" value="Unassembled WGS sequence"/>
</dbReference>
<proteinExistence type="inferred from homology"/>
<feature type="domain" description="4'-phosphopantetheinyl transferase" evidence="3">
    <location>
        <begin position="140"/>
        <end position="240"/>
    </location>
</feature>
<sequence>MSGYERGGSTLAAPILVEGPAGPWLRVRESVAFFGHAVVYADWNRWLPAVAAGPELRRLLGHRDWERFNALAKPEVRHRFAVSRLLVRHAASAALEVVPDTLEVAYKPGGRPYLRGCDQLDVSLSHTLDLVVVGLNRRGRIGVDTELAGRRLRYSEVHRQMCTVAERAMLAGLPVPEQEAELLRLWTLKEAYTKALGQGMRMGFTQFGFDADGRGPLTPDGRPASYGEWAFGTYGLELGDSYLMSVACHDAGLGGEEDTAVATMLDEGFFGQVVDLLDRRGRGR</sequence>
<keyword evidence="2 4" id="KW-0808">Transferase</keyword>